<feature type="compositionally biased region" description="Basic residues" evidence="8">
    <location>
        <begin position="14"/>
        <end position="38"/>
    </location>
</feature>
<evidence type="ECO:0000259" key="9">
    <source>
        <dbReference type="SMART" id="SM00487"/>
    </source>
</evidence>
<comment type="domain">
    <text evidence="7">The Q motif is unique to and characteristic of the DEAD box family of RNA helicases and controls ATP binding and hydrolysis.</text>
</comment>
<evidence type="ECO:0000256" key="7">
    <source>
        <dbReference type="RuleBase" id="RU365068"/>
    </source>
</evidence>
<keyword evidence="3 6" id="KW-0347">Helicase</keyword>
<evidence type="ECO:0000256" key="6">
    <source>
        <dbReference type="RuleBase" id="RU000492"/>
    </source>
</evidence>
<evidence type="ECO:0000313" key="12">
    <source>
        <dbReference type="Proteomes" id="UP001214415"/>
    </source>
</evidence>
<dbReference type="GO" id="GO:0005524">
    <property type="term" value="F:ATP binding"/>
    <property type="evidence" value="ECO:0007669"/>
    <property type="project" value="UniProtKB-UniRule"/>
</dbReference>
<evidence type="ECO:0000256" key="4">
    <source>
        <dbReference type="ARBA" id="ARBA00022840"/>
    </source>
</evidence>
<dbReference type="EC" id="3.6.4.13" evidence="7"/>
<dbReference type="GO" id="GO:0003724">
    <property type="term" value="F:RNA helicase activity"/>
    <property type="evidence" value="ECO:0007669"/>
    <property type="project" value="UniProtKB-EC"/>
</dbReference>
<dbReference type="GO" id="GO:0003723">
    <property type="term" value="F:RNA binding"/>
    <property type="evidence" value="ECO:0007669"/>
    <property type="project" value="UniProtKB-UniRule"/>
</dbReference>
<feature type="compositionally biased region" description="Low complexity" evidence="8">
    <location>
        <begin position="52"/>
        <end position="72"/>
    </location>
</feature>
<gene>
    <name evidence="11" type="primary">DBP6</name>
    <name evidence="11" type="ORF">MEQU1_002983</name>
</gene>
<keyword evidence="2 6" id="KW-0378">Hydrolase</keyword>
<dbReference type="InterPro" id="IPR027417">
    <property type="entry name" value="P-loop_NTPase"/>
</dbReference>
<organism evidence="11 12">
    <name type="scientific">Malassezia equina</name>
    <dbReference type="NCBI Taxonomy" id="1381935"/>
    <lineage>
        <taxon>Eukaryota</taxon>
        <taxon>Fungi</taxon>
        <taxon>Dikarya</taxon>
        <taxon>Basidiomycota</taxon>
        <taxon>Ustilaginomycotina</taxon>
        <taxon>Malasseziomycetes</taxon>
        <taxon>Malasseziales</taxon>
        <taxon>Malasseziaceae</taxon>
        <taxon>Malassezia</taxon>
    </lineage>
</organism>
<dbReference type="PROSITE" id="PS00039">
    <property type="entry name" value="DEAD_ATP_HELICASE"/>
    <property type="match status" value="1"/>
</dbReference>
<evidence type="ECO:0000313" key="11">
    <source>
        <dbReference type="EMBL" id="WFD24284.1"/>
    </source>
</evidence>
<dbReference type="EMBL" id="CP119905">
    <property type="protein sequence ID" value="WFD24284.1"/>
    <property type="molecule type" value="Genomic_DNA"/>
</dbReference>
<evidence type="ECO:0000256" key="1">
    <source>
        <dbReference type="ARBA" id="ARBA00022741"/>
    </source>
</evidence>
<comment type="catalytic activity">
    <reaction evidence="7">
        <text>ATP + H2O = ADP + phosphate + H(+)</text>
        <dbReference type="Rhea" id="RHEA:13065"/>
        <dbReference type="ChEBI" id="CHEBI:15377"/>
        <dbReference type="ChEBI" id="CHEBI:15378"/>
        <dbReference type="ChEBI" id="CHEBI:30616"/>
        <dbReference type="ChEBI" id="CHEBI:43474"/>
        <dbReference type="ChEBI" id="CHEBI:456216"/>
        <dbReference type="EC" id="3.6.4.13"/>
    </reaction>
</comment>
<evidence type="ECO:0000256" key="3">
    <source>
        <dbReference type="ARBA" id="ARBA00022806"/>
    </source>
</evidence>
<feature type="compositionally biased region" description="Basic and acidic residues" evidence="8">
    <location>
        <begin position="89"/>
        <end position="120"/>
    </location>
</feature>
<dbReference type="Proteomes" id="UP001214415">
    <property type="component" value="Chromosome 6"/>
</dbReference>
<feature type="region of interest" description="Disordered" evidence="8">
    <location>
        <begin position="1"/>
        <end position="136"/>
    </location>
</feature>
<dbReference type="SMART" id="SM00487">
    <property type="entry name" value="DEXDc"/>
    <property type="match status" value="1"/>
</dbReference>
<accession>A0AAF0EFW4</accession>
<sequence length="656" mass="73408">MSAVARTSVLKAPAKPKTKAKQRYLKAKKERRKTRKASGPKPFGQGKKKKAGAALQAQSPAAEAVGNSSMEAESMDDRSSESEDQSETSSERDEENERPREEDLPEHITADALQPHDDSLAKAPCEDTASTNEESTTKYLYRFSRPQQTGEAHAQQLATQGIPDALARPVDVIATQTESLTAPDGLGASLSSSVRQQLHKLGITEWFAVQASVVPWLLSDHKQNRLYLPYTPPCDLCVSAPTGSGKTLAYTVPIVELLQTRKVSQLRALILVPTRDLAVQVRDMFEAVGKGSGIVTAMITGNHSFRHEQAQLVRTDGAYTRSMIDVLIATPGRLVDHLRGTHGFTLEHLRFLVIDEADRLLGQSFQRWATMLMDAIESPPSTSFPPLAPQTLYHETPAWSHDDMDVPQHSVQKLLFSATLSRDPAKMSALRLRNPHYIRVRDADLQEDETGTERFALPSTLTQHVIATPSSDKVLNLLRLLHDETQPVRQALCFTKSVEAANRLERLLHFFEEAWAQRRQVPALNVQFYSSDLGTGDRMAMLRRFQQGDIDLLICSDLVARGIDLPEVRHVISYDVPIDMAKYVHRVGRTARAGRAGDAWSLVEEQEVFHFKRMLREAGQWERVHTEKSKPAKLESYMPHYKEALARLAQVYSQHR</sequence>
<dbReference type="Pfam" id="PF00270">
    <property type="entry name" value="DEAD"/>
    <property type="match status" value="1"/>
</dbReference>
<dbReference type="InterPro" id="IPR000629">
    <property type="entry name" value="RNA-helicase_DEAD-box_CS"/>
</dbReference>
<dbReference type="Gene3D" id="3.40.50.300">
    <property type="entry name" value="P-loop containing nucleotide triphosphate hydrolases"/>
    <property type="match status" value="2"/>
</dbReference>
<dbReference type="AlphaFoldDB" id="A0AAF0EFW4"/>
<dbReference type="CDD" id="cd17956">
    <property type="entry name" value="DEADc_DDX51"/>
    <property type="match status" value="1"/>
</dbReference>
<dbReference type="InterPro" id="IPR001650">
    <property type="entry name" value="Helicase_C-like"/>
</dbReference>
<keyword evidence="4 6" id="KW-0067">ATP-binding</keyword>
<comment type="similarity">
    <text evidence="6">Belongs to the DEAD box helicase family.</text>
</comment>
<keyword evidence="1 6" id="KW-0547">Nucleotide-binding</keyword>
<dbReference type="GO" id="GO:0016787">
    <property type="term" value="F:hydrolase activity"/>
    <property type="evidence" value="ECO:0007669"/>
    <property type="project" value="UniProtKB-KW"/>
</dbReference>
<name>A0AAF0EFW4_9BASI</name>
<keyword evidence="5 7" id="KW-0694">RNA-binding</keyword>
<dbReference type="Pfam" id="PF00271">
    <property type="entry name" value="Helicase_C"/>
    <property type="match status" value="1"/>
</dbReference>
<evidence type="ECO:0000256" key="8">
    <source>
        <dbReference type="SAM" id="MobiDB-lite"/>
    </source>
</evidence>
<dbReference type="InterPro" id="IPR011545">
    <property type="entry name" value="DEAD/DEAH_box_helicase_dom"/>
</dbReference>
<feature type="domain" description="Helicase C-terminal" evidence="10">
    <location>
        <begin position="498"/>
        <end position="594"/>
    </location>
</feature>
<dbReference type="PANTHER" id="PTHR24031">
    <property type="entry name" value="RNA HELICASE"/>
    <property type="match status" value="1"/>
</dbReference>
<keyword evidence="12" id="KW-1185">Reference proteome</keyword>
<dbReference type="SUPFAM" id="SSF52540">
    <property type="entry name" value="P-loop containing nucleoside triphosphate hydrolases"/>
    <property type="match status" value="1"/>
</dbReference>
<dbReference type="SMART" id="SM00490">
    <property type="entry name" value="HELICc"/>
    <property type="match status" value="1"/>
</dbReference>
<comment type="function">
    <text evidence="7">RNA helicase.</text>
</comment>
<feature type="domain" description="Helicase ATP-binding" evidence="9">
    <location>
        <begin position="202"/>
        <end position="449"/>
    </location>
</feature>
<dbReference type="CDD" id="cd18787">
    <property type="entry name" value="SF2_C_DEAD"/>
    <property type="match status" value="1"/>
</dbReference>
<reference evidence="11" key="1">
    <citation type="submission" date="2023-03" db="EMBL/GenBank/DDBJ databases">
        <title>Mating type loci evolution in Malassezia.</title>
        <authorList>
            <person name="Coelho M.A."/>
        </authorList>
    </citation>
    <scope>NUCLEOTIDE SEQUENCE</scope>
    <source>
        <strain evidence="11">CBS 12830</strain>
    </source>
</reference>
<evidence type="ECO:0000256" key="2">
    <source>
        <dbReference type="ARBA" id="ARBA00022801"/>
    </source>
</evidence>
<protein>
    <recommendedName>
        <fullName evidence="7">ATP-dependent RNA helicase</fullName>
        <ecNumber evidence="7">3.6.4.13</ecNumber>
    </recommendedName>
</protein>
<evidence type="ECO:0000259" key="10">
    <source>
        <dbReference type="SMART" id="SM00490"/>
    </source>
</evidence>
<dbReference type="InterPro" id="IPR014001">
    <property type="entry name" value="Helicase_ATP-bd"/>
</dbReference>
<evidence type="ECO:0000256" key="5">
    <source>
        <dbReference type="ARBA" id="ARBA00022884"/>
    </source>
</evidence>
<proteinExistence type="inferred from homology"/>